<dbReference type="EMBL" id="VSSQ01006400">
    <property type="protein sequence ID" value="MPM32570.1"/>
    <property type="molecule type" value="Genomic_DNA"/>
</dbReference>
<accession>A0A644YVD1</accession>
<comment type="caution">
    <text evidence="1">The sequence shown here is derived from an EMBL/GenBank/DDBJ whole genome shotgun (WGS) entry which is preliminary data.</text>
</comment>
<reference evidence="1" key="1">
    <citation type="submission" date="2019-08" db="EMBL/GenBank/DDBJ databases">
        <authorList>
            <person name="Kucharzyk K."/>
            <person name="Murdoch R.W."/>
            <person name="Higgins S."/>
            <person name="Loffler F."/>
        </authorList>
    </citation>
    <scope>NUCLEOTIDE SEQUENCE</scope>
</reference>
<name>A0A644YVD1_9ZZZZ</name>
<gene>
    <name evidence="1" type="ORF">SDC9_79134</name>
</gene>
<dbReference type="AlphaFoldDB" id="A0A644YVD1"/>
<protein>
    <submittedName>
        <fullName evidence="1">Uncharacterized protein</fullName>
    </submittedName>
</protein>
<organism evidence="1">
    <name type="scientific">bioreactor metagenome</name>
    <dbReference type="NCBI Taxonomy" id="1076179"/>
    <lineage>
        <taxon>unclassified sequences</taxon>
        <taxon>metagenomes</taxon>
        <taxon>ecological metagenomes</taxon>
    </lineage>
</organism>
<evidence type="ECO:0000313" key="1">
    <source>
        <dbReference type="EMBL" id="MPM32570.1"/>
    </source>
</evidence>
<proteinExistence type="predicted"/>
<sequence>MATRSVFNPDKLRDFIKAKTPIAEIKAELKVTTTTLNNHLLKLMQLDEKFYKFPESGVRNTVPRVTKNGLKITKGMLDSCGFTEGKVKIEKVNNKEIKITQID</sequence>